<gene>
    <name evidence="2" type="ORF">MUN86_15565</name>
</gene>
<evidence type="ECO:0000259" key="1">
    <source>
        <dbReference type="PROSITE" id="PS50969"/>
    </source>
</evidence>
<keyword evidence="3" id="KW-1185">Reference proteome</keyword>
<dbReference type="InterPro" id="IPR004274">
    <property type="entry name" value="FCP1_dom"/>
</dbReference>
<feature type="domain" description="FCP1 homology" evidence="1">
    <location>
        <begin position="2"/>
        <end position="173"/>
    </location>
</feature>
<evidence type="ECO:0000313" key="3">
    <source>
        <dbReference type="Proteomes" id="UP000830401"/>
    </source>
</evidence>
<dbReference type="InterPro" id="IPR036412">
    <property type="entry name" value="HAD-like_sf"/>
</dbReference>
<evidence type="ECO:0000313" key="2">
    <source>
        <dbReference type="EMBL" id="UOQ64974.1"/>
    </source>
</evidence>
<reference evidence="2" key="1">
    <citation type="submission" date="2022-04" db="EMBL/GenBank/DDBJ databases">
        <title>Hymenobacter sp. isolated from the air.</title>
        <authorList>
            <person name="Won M."/>
            <person name="Lee C.-M."/>
            <person name="Woen H.-Y."/>
            <person name="Kwon S.-W."/>
        </authorList>
    </citation>
    <scope>NUCLEOTIDE SEQUENCE</scope>
    <source>
        <strain evidence="2">5420S-77</strain>
    </source>
</reference>
<organism evidence="2 3">
    <name type="scientific">Hymenobacter volaticus</name>
    <dbReference type="NCBI Taxonomy" id="2932254"/>
    <lineage>
        <taxon>Bacteria</taxon>
        <taxon>Pseudomonadati</taxon>
        <taxon>Bacteroidota</taxon>
        <taxon>Cytophagia</taxon>
        <taxon>Cytophagales</taxon>
        <taxon>Hymenobacteraceae</taxon>
        <taxon>Hymenobacter</taxon>
    </lineage>
</organism>
<dbReference type="InterPro" id="IPR023214">
    <property type="entry name" value="HAD_sf"/>
</dbReference>
<name>A0ABY4G317_9BACT</name>
<dbReference type="SUPFAM" id="SSF56784">
    <property type="entry name" value="HAD-like"/>
    <property type="match status" value="1"/>
</dbReference>
<proteinExistence type="predicted"/>
<dbReference type="PROSITE" id="PS50969">
    <property type="entry name" value="FCP1"/>
    <property type="match status" value="1"/>
</dbReference>
<protein>
    <submittedName>
        <fullName evidence="2">HAD family hydrolase</fullName>
    </submittedName>
</protein>
<dbReference type="SMART" id="SM00577">
    <property type="entry name" value="CPDc"/>
    <property type="match status" value="1"/>
</dbReference>
<dbReference type="Pfam" id="PF03031">
    <property type="entry name" value="NIF"/>
    <property type="match status" value="1"/>
</dbReference>
<accession>A0ABY4G317</accession>
<dbReference type="InterPro" id="IPR050365">
    <property type="entry name" value="TIM50"/>
</dbReference>
<keyword evidence="2" id="KW-0378">Hydrolase</keyword>
<dbReference type="GO" id="GO:0016787">
    <property type="term" value="F:hydrolase activity"/>
    <property type="evidence" value="ECO:0007669"/>
    <property type="project" value="UniProtKB-KW"/>
</dbReference>
<dbReference type="PANTHER" id="PTHR12210">
    <property type="entry name" value="DULLARD PROTEIN PHOSPHATASE"/>
    <property type="match status" value="1"/>
</dbReference>
<sequence>MDITDKLLLILDLDETLIHASTKELDRPADFTLFDYHIYIRPHLTEFLIGCSHHFRLAIWSSASDDYVAEVTKHIVPASIPLDFVWGRSRCTYCFHNAAFEELGYPDSHSHYDYVKVLKKLRRRGYDLDRVLIVDDTPSKAKRNYGNAIYPTEYLGQLHDNELILLLRYLAQFKDVGNVRSIEKRDWQNRTDLVWETSS</sequence>
<dbReference type="Proteomes" id="UP000830401">
    <property type="component" value="Chromosome"/>
</dbReference>
<dbReference type="Gene3D" id="3.40.50.1000">
    <property type="entry name" value="HAD superfamily/HAD-like"/>
    <property type="match status" value="1"/>
</dbReference>
<dbReference type="EMBL" id="CP095061">
    <property type="protein sequence ID" value="UOQ64974.1"/>
    <property type="molecule type" value="Genomic_DNA"/>
</dbReference>
<dbReference type="RefSeq" id="WP_245118984.1">
    <property type="nucleotide sequence ID" value="NZ_CP095061.1"/>
</dbReference>